<evidence type="ECO:0000313" key="10">
    <source>
        <dbReference type="Proteomes" id="UP001303647"/>
    </source>
</evidence>
<proteinExistence type="inferred from homology"/>
<feature type="transmembrane region" description="Helical" evidence="7">
    <location>
        <begin position="191"/>
        <end position="211"/>
    </location>
</feature>
<evidence type="ECO:0000256" key="5">
    <source>
        <dbReference type="ARBA" id="ARBA00038359"/>
    </source>
</evidence>
<name>A0AAN7HMG0_9PEZI</name>
<comment type="similarity">
    <text evidence="5">Belongs to the SAT4 family.</text>
</comment>
<evidence type="ECO:0000256" key="3">
    <source>
        <dbReference type="ARBA" id="ARBA00022989"/>
    </source>
</evidence>
<dbReference type="AlphaFoldDB" id="A0AAN7HMG0"/>
<dbReference type="Proteomes" id="UP001303647">
    <property type="component" value="Unassembled WGS sequence"/>
</dbReference>
<evidence type="ECO:0000256" key="1">
    <source>
        <dbReference type="ARBA" id="ARBA00004141"/>
    </source>
</evidence>
<dbReference type="InterPro" id="IPR049326">
    <property type="entry name" value="Rhodopsin_dom_fungi"/>
</dbReference>
<keyword evidence="4 7" id="KW-0472">Membrane</keyword>
<reference evidence="9" key="1">
    <citation type="journal article" date="2023" name="Mol. Phylogenet. Evol.">
        <title>Genome-scale phylogeny and comparative genomics of the fungal order Sordariales.</title>
        <authorList>
            <person name="Hensen N."/>
            <person name="Bonometti L."/>
            <person name="Westerberg I."/>
            <person name="Brannstrom I.O."/>
            <person name="Guillou S."/>
            <person name="Cros-Aarteil S."/>
            <person name="Calhoun S."/>
            <person name="Haridas S."/>
            <person name="Kuo A."/>
            <person name="Mondo S."/>
            <person name="Pangilinan J."/>
            <person name="Riley R."/>
            <person name="LaButti K."/>
            <person name="Andreopoulos B."/>
            <person name="Lipzen A."/>
            <person name="Chen C."/>
            <person name="Yan M."/>
            <person name="Daum C."/>
            <person name="Ng V."/>
            <person name="Clum A."/>
            <person name="Steindorff A."/>
            <person name="Ohm R.A."/>
            <person name="Martin F."/>
            <person name="Silar P."/>
            <person name="Natvig D.O."/>
            <person name="Lalanne C."/>
            <person name="Gautier V."/>
            <person name="Ament-Velasquez S.L."/>
            <person name="Kruys A."/>
            <person name="Hutchinson M.I."/>
            <person name="Powell A.J."/>
            <person name="Barry K."/>
            <person name="Miller A.N."/>
            <person name="Grigoriev I.V."/>
            <person name="Debuchy R."/>
            <person name="Gladieux P."/>
            <person name="Hiltunen Thoren M."/>
            <person name="Johannesson H."/>
        </authorList>
    </citation>
    <scope>NUCLEOTIDE SEQUENCE</scope>
    <source>
        <strain evidence="9">CBS 359.72</strain>
    </source>
</reference>
<dbReference type="InterPro" id="IPR052337">
    <property type="entry name" value="SAT4-like"/>
</dbReference>
<feature type="region of interest" description="Disordered" evidence="6">
    <location>
        <begin position="310"/>
        <end position="356"/>
    </location>
</feature>
<feature type="compositionally biased region" description="Basic and acidic residues" evidence="6">
    <location>
        <begin position="327"/>
        <end position="337"/>
    </location>
</feature>
<evidence type="ECO:0000256" key="2">
    <source>
        <dbReference type="ARBA" id="ARBA00022692"/>
    </source>
</evidence>
<feature type="transmembrane region" description="Helical" evidence="7">
    <location>
        <begin position="261"/>
        <end position="284"/>
    </location>
</feature>
<dbReference type="PANTHER" id="PTHR33048">
    <property type="entry name" value="PTH11-LIKE INTEGRAL MEMBRANE PROTEIN (AFU_ORTHOLOGUE AFUA_5G11245)"/>
    <property type="match status" value="1"/>
</dbReference>
<organism evidence="9 10">
    <name type="scientific">Corynascus novoguineensis</name>
    <dbReference type="NCBI Taxonomy" id="1126955"/>
    <lineage>
        <taxon>Eukaryota</taxon>
        <taxon>Fungi</taxon>
        <taxon>Dikarya</taxon>
        <taxon>Ascomycota</taxon>
        <taxon>Pezizomycotina</taxon>
        <taxon>Sordariomycetes</taxon>
        <taxon>Sordariomycetidae</taxon>
        <taxon>Sordariales</taxon>
        <taxon>Chaetomiaceae</taxon>
        <taxon>Corynascus</taxon>
    </lineage>
</organism>
<keyword evidence="3 7" id="KW-1133">Transmembrane helix</keyword>
<evidence type="ECO:0000313" key="9">
    <source>
        <dbReference type="EMBL" id="KAK4246543.1"/>
    </source>
</evidence>
<protein>
    <recommendedName>
        <fullName evidence="8">Rhodopsin domain-containing protein</fullName>
    </recommendedName>
</protein>
<keyword evidence="2 7" id="KW-0812">Transmembrane</keyword>
<feature type="domain" description="Rhodopsin" evidence="8">
    <location>
        <begin position="49"/>
        <end position="285"/>
    </location>
</feature>
<evidence type="ECO:0000256" key="7">
    <source>
        <dbReference type="SAM" id="Phobius"/>
    </source>
</evidence>
<comment type="subcellular location">
    <subcellularLocation>
        <location evidence="1">Membrane</location>
        <topology evidence="1">Multi-pass membrane protein</topology>
    </subcellularLocation>
</comment>
<accession>A0AAN7HMG0</accession>
<feature type="transmembrane region" description="Helical" evidence="7">
    <location>
        <begin position="65"/>
        <end position="84"/>
    </location>
</feature>
<feature type="transmembrane region" description="Helical" evidence="7">
    <location>
        <begin position="223"/>
        <end position="241"/>
    </location>
</feature>
<feature type="transmembrane region" description="Helical" evidence="7">
    <location>
        <begin position="142"/>
        <end position="163"/>
    </location>
</feature>
<evidence type="ECO:0000256" key="6">
    <source>
        <dbReference type="SAM" id="MobiDB-lite"/>
    </source>
</evidence>
<evidence type="ECO:0000259" key="8">
    <source>
        <dbReference type="Pfam" id="PF20684"/>
    </source>
</evidence>
<feature type="compositionally biased region" description="Polar residues" evidence="6">
    <location>
        <begin position="310"/>
        <end position="321"/>
    </location>
</feature>
<gene>
    <name evidence="9" type="ORF">C7999DRAFT_33065</name>
</gene>
<dbReference type="PANTHER" id="PTHR33048:SF42">
    <property type="entry name" value="INTEGRAL MEMBRANE PROTEIN"/>
    <property type="match status" value="1"/>
</dbReference>
<keyword evidence="10" id="KW-1185">Reference proteome</keyword>
<dbReference type="EMBL" id="MU857672">
    <property type="protein sequence ID" value="KAK4246543.1"/>
    <property type="molecule type" value="Genomic_DNA"/>
</dbReference>
<dbReference type="GO" id="GO:0016020">
    <property type="term" value="C:membrane"/>
    <property type="evidence" value="ECO:0007669"/>
    <property type="project" value="UniProtKB-SubCell"/>
</dbReference>
<evidence type="ECO:0000256" key="4">
    <source>
        <dbReference type="ARBA" id="ARBA00023136"/>
    </source>
</evidence>
<reference evidence="9" key="2">
    <citation type="submission" date="2023-05" db="EMBL/GenBank/DDBJ databases">
        <authorList>
            <consortium name="Lawrence Berkeley National Laboratory"/>
            <person name="Steindorff A."/>
            <person name="Hensen N."/>
            <person name="Bonometti L."/>
            <person name="Westerberg I."/>
            <person name="Brannstrom I.O."/>
            <person name="Guillou S."/>
            <person name="Cros-Aarteil S."/>
            <person name="Calhoun S."/>
            <person name="Haridas S."/>
            <person name="Kuo A."/>
            <person name="Mondo S."/>
            <person name="Pangilinan J."/>
            <person name="Riley R."/>
            <person name="Labutti K."/>
            <person name="Andreopoulos B."/>
            <person name="Lipzen A."/>
            <person name="Chen C."/>
            <person name="Yanf M."/>
            <person name="Daum C."/>
            <person name="Ng V."/>
            <person name="Clum A."/>
            <person name="Ohm R."/>
            <person name="Martin F."/>
            <person name="Silar P."/>
            <person name="Natvig D."/>
            <person name="Lalanne C."/>
            <person name="Gautier V."/>
            <person name="Ament-Velasquez S.L."/>
            <person name="Kruys A."/>
            <person name="Hutchinson M.I."/>
            <person name="Powell A.J."/>
            <person name="Barry K."/>
            <person name="Miller A.N."/>
            <person name="Grigoriev I.V."/>
            <person name="Debuchy R."/>
            <person name="Gladieux P."/>
            <person name="Thoren M.H."/>
            <person name="Johannesson H."/>
        </authorList>
    </citation>
    <scope>NUCLEOTIDE SEQUENCE</scope>
    <source>
        <strain evidence="9">CBS 359.72</strain>
    </source>
</reference>
<feature type="transmembrane region" description="Helical" evidence="7">
    <location>
        <begin position="32"/>
        <end position="53"/>
    </location>
</feature>
<dbReference type="Pfam" id="PF20684">
    <property type="entry name" value="Fung_rhodopsin"/>
    <property type="match status" value="1"/>
</dbReference>
<comment type="caution">
    <text evidence="9">The sequence shown here is derived from an EMBL/GenBank/DDBJ whole genome shotgun (WGS) entry which is preliminary data.</text>
</comment>
<feature type="transmembrane region" description="Helical" evidence="7">
    <location>
        <begin position="104"/>
        <end position="122"/>
    </location>
</feature>
<sequence length="356" mass="39477">MDLVPNQYAGNFAPLSPEELTSLPHDSAAPKLLASIWALGLVATLFLSLRIYCRLIKTRRLWWDDAILIASWVCIMVESSVLTYTTTLGYGKHIWDFEIDKLPALLLPTSIAGTLTVTAAAWSKTSFGITLLHITSGWYNKMTWFCIISMNLIMAVAAVMFWISCKPVEKTWNSSIEGTCWEPHVTVNYHLFAGGYLALMDFTFAALPWKFLWSLQMRRKEKLGAMLAMSMGIFAGATAVAKTTKIPRMLSADIADGIPLWIWGNAEVCASIIAASIPMLRVLVRDVRMSGNYQSSSDLYNKKKVSHSGKSVTITGSSQRPDNSDQEFQKTGDDCSDRGVLSRKRGNPQAMPGLCR</sequence>